<comment type="caution">
    <text evidence="2">The sequence shown here is derived from an EMBL/GenBank/DDBJ whole genome shotgun (WGS) entry which is preliminary data.</text>
</comment>
<evidence type="ECO:0000313" key="3">
    <source>
        <dbReference type="Proteomes" id="UP001141659"/>
    </source>
</evidence>
<evidence type="ECO:0000259" key="1">
    <source>
        <dbReference type="PROSITE" id="PS51819"/>
    </source>
</evidence>
<protein>
    <submittedName>
        <fullName evidence="2">VOC family protein</fullName>
    </submittedName>
</protein>
<dbReference type="EMBL" id="JACKVC010000010">
    <property type="protein sequence ID" value="MCV7388079.1"/>
    <property type="molecule type" value="Genomic_DNA"/>
</dbReference>
<accession>A0AAW5SYD7</accession>
<dbReference type="PROSITE" id="PS51819">
    <property type="entry name" value="VOC"/>
    <property type="match status" value="1"/>
</dbReference>
<dbReference type="AlphaFoldDB" id="A0AAW5SYD7"/>
<dbReference type="InterPro" id="IPR029068">
    <property type="entry name" value="Glyas_Bleomycin-R_OHBP_Dase"/>
</dbReference>
<gene>
    <name evidence="2" type="ORF">H5P34_08470</name>
</gene>
<feature type="domain" description="VOC" evidence="1">
    <location>
        <begin position="61"/>
        <end position="201"/>
    </location>
</feature>
<proteinExistence type="predicted"/>
<sequence>MRVLMRGALVGEYRAEEHLGETCKRTYPTEYVQFVYETGSFQPALRASFRLQKWSEMTESTFHHVGVLVPDMAKAIQWFNDVLGLDFGEPQVMTTQGRIDPGEYGDNEQHQGSSCLAWSRQGPPWIELAEAKGTGLHSLERHGAGLHHIGVFVDSVDEVLRRVEPLGMQIEGMVAAPDGTTMVCWMQPAQESGVLVEYIDERLRGGMQRWIDTGEPPAVPGAVAAS</sequence>
<reference evidence="2" key="2">
    <citation type="journal article" date="2022" name="BMC Genomics">
        <title>Comparative genome analysis of mycobacteria focusing on tRNA and non-coding RNA.</title>
        <authorList>
            <person name="Behra P.R.K."/>
            <person name="Pettersson B.M.F."/>
            <person name="Ramesh M."/>
            <person name="Das S."/>
            <person name="Dasgupta S."/>
            <person name="Kirsebom L.A."/>
        </authorList>
    </citation>
    <scope>NUCLEOTIDE SEQUENCE</scope>
    <source>
        <strain evidence="2">DSM 44242</strain>
    </source>
</reference>
<dbReference type="Pfam" id="PF13669">
    <property type="entry name" value="Glyoxalase_4"/>
    <property type="match status" value="1"/>
</dbReference>
<dbReference type="Proteomes" id="UP001141659">
    <property type="component" value="Unassembled WGS sequence"/>
</dbReference>
<organism evidence="2 3">
    <name type="scientific">Mycolicibacterium porcinum</name>
    <dbReference type="NCBI Taxonomy" id="39693"/>
    <lineage>
        <taxon>Bacteria</taxon>
        <taxon>Bacillati</taxon>
        <taxon>Actinomycetota</taxon>
        <taxon>Actinomycetes</taxon>
        <taxon>Mycobacteriales</taxon>
        <taxon>Mycobacteriaceae</taxon>
        <taxon>Mycolicibacterium</taxon>
    </lineage>
</organism>
<dbReference type="SUPFAM" id="SSF54593">
    <property type="entry name" value="Glyoxalase/Bleomycin resistance protein/Dihydroxybiphenyl dioxygenase"/>
    <property type="match status" value="1"/>
</dbReference>
<evidence type="ECO:0000313" key="2">
    <source>
        <dbReference type="EMBL" id="MCV7388079.1"/>
    </source>
</evidence>
<reference evidence="2" key="1">
    <citation type="submission" date="2020-07" db="EMBL/GenBank/DDBJ databases">
        <authorList>
            <person name="Pettersson B.M.F."/>
            <person name="Behra P.R.K."/>
            <person name="Ramesh M."/>
            <person name="Das S."/>
            <person name="Dasgupta S."/>
            <person name="Kirsebom L.A."/>
        </authorList>
    </citation>
    <scope>NUCLEOTIDE SEQUENCE</scope>
    <source>
        <strain evidence="2">DSM 44242</strain>
    </source>
</reference>
<name>A0AAW5SYD7_9MYCO</name>
<dbReference type="Gene3D" id="3.10.180.10">
    <property type="entry name" value="2,3-Dihydroxybiphenyl 1,2-Dioxygenase, domain 1"/>
    <property type="match status" value="1"/>
</dbReference>
<dbReference type="InterPro" id="IPR037523">
    <property type="entry name" value="VOC_core"/>
</dbReference>